<feature type="domain" description="OCA" evidence="8">
    <location>
        <begin position="74"/>
        <end position="96"/>
    </location>
</feature>
<evidence type="ECO:0000256" key="6">
    <source>
        <dbReference type="PROSITE-ProRule" id="PRU00023"/>
    </source>
</evidence>
<keyword evidence="2" id="KW-0805">Transcription regulation</keyword>
<evidence type="ECO:0000259" key="8">
    <source>
        <dbReference type="PROSITE" id="PS52003"/>
    </source>
</evidence>
<dbReference type="PROSITE" id="PS50088">
    <property type="entry name" value="ANK_REPEAT"/>
    <property type="match status" value="2"/>
</dbReference>
<dbReference type="PANTHER" id="PTHR24124">
    <property type="entry name" value="ANKYRIN REPEAT FAMILY A"/>
    <property type="match status" value="1"/>
</dbReference>
<dbReference type="GO" id="GO:0070974">
    <property type="term" value="F:POU domain binding"/>
    <property type="evidence" value="ECO:0007669"/>
    <property type="project" value="InterPro"/>
</dbReference>
<organism evidence="9 10">
    <name type="scientific">Danionella cerebrum</name>
    <dbReference type="NCBI Taxonomy" id="2873325"/>
    <lineage>
        <taxon>Eukaryota</taxon>
        <taxon>Metazoa</taxon>
        <taxon>Chordata</taxon>
        <taxon>Craniata</taxon>
        <taxon>Vertebrata</taxon>
        <taxon>Euteleostomi</taxon>
        <taxon>Actinopterygii</taxon>
        <taxon>Neopterygii</taxon>
        <taxon>Teleostei</taxon>
        <taxon>Ostariophysi</taxon>
        <taxon>Cypriniformes</taxon>
        <taxon>Danionidae</taxon>
        <taxon>Danioninae</taxon>
        <taxon>Danionella</taxon>
    </lineage>
</organism>
<keyword evidence="5" id="KW-0804">Transcription</keyword>
<dbReference type="Proteomes" id="UP000316079">
    <property type="component" value="Unassembled WGS sequence"/>
</dbReference>
<dbReference type="InterPro" id="IPR036770">
    <property type="entry name" value="Ankyrin_rpt-contain_sf"/>
</dbReference>
<dbReference type="GO" id="GO:0003677">
    <property type="term" value="F:DNA binding"/>
    <property type="evidence" value="ECO:0007669"/>
    <property type="project" value="InterPro"/>
</dbReference>
<keyword evidence="1" id="KW-0677">Repeat</keyword>
<keyword evidence="3 6" id="KW-0040">ANK repeat</keyword>
<dbReference type="SUPFAM" id="SSF48403">
    <property type="entry name" value="Ankyrin repeat"/>
    <property type="match status" value="1"/>
</dbReference>
<evidence type="ECO:0000256" key="7">
    <source>
        <dbReference type="SAM" id="MobiDB-lite"/>
    </source>
</evidence>
<keyword evidence="10" id="KW-1185">Reference proteome</keyword>
<dbReference type="EMBL" id="SRMA01025180">
    <property type="protein sequence ID" value="TRY98268.1"/>
    <property type="molecule type" value="Genomic_DNA"/>
</dbReference>
<keyword evidence="4" id="KW-0010">Activator</keyword>
<dbReference type="InterPro" id="IPR047571">
    <property type="entry name" value="OCA"/>
</dbReference>
<dbReference type="SMART" id="SM00248">
    <property type="entry name" value="ANK"/>
    <property type="match status" value="2"/>
</dbReference>
<evidence type="ECO:0000313" key="10">
    <source>
        <dbReference type="Proteomes" id="UP000316079"/>
    </source>
</evidence>
<dbReference type="GO" id="GO:0005634">
    <property type="term" value="C:nucleus"/>
    <property type="evidence" value="ECO:0007669"/>
    <property type="project" value="TreeGrafter"/>
</dbReference>
<evidence type="ECO:0000256" key="3">
    <source>
        <dbReference type="ARBA" id="ARBA00023043"/>
    </source>
</evidence>
<evidence type="ECO:0000256" key="1">
    <source>
        <dbReference type="ARBA" id="ARBA00022737"/>
    </source>
</evidence>
<comment type="caution">
    <text evidence="9">The sequence shown here is derived from an EMBL/GenBank/DDBJ whole genome shotgun (WGS) entry which is preliminary data.</text>
</comment>
<name>A0A553R7X4_9TELE</name>
<reference evidence="9 10" key="1">
    <citation type="journal article" date="2019" name="Sci. Data">
        <title>Hybrid genome assembly and annotation of Danionella translucida.</title>
        <authorList>
            <person name="Kadobianskyi M."/>
            <person name="Schulze L."/>
            <person name="Schuelke M."/>
            <person name="Judkewitz B."/>
        </authorList>
    </citation>
    <scope>NUCLEOTIDE SEQUENCE [LARGE SCALE GENOMIC DNA]</scope>
    <source>
        <strain evidence="9 10">Bolton</strain>
    </source>
</reference>
<dbReference type="AlphaFoldDB" id="A0A553R7X4"/>
<evidence type="ECO:0000256" key="2">
    <source>
        <dbReference type="ARBA" id="ARBA00023015"/>
    </source>
</evidence>
<dbReference type="InterPro" id="IPR002110">
    <property type="entry name" value="Ankyrin_rpt"/>
</dbReference>
<sequence>MVSSRQGNAGRKILGLNKDTKNIEYSCGLSPMEATLPSNTDEENTSSSTLNHSMESKTKKCILKGSKKHKTASEKKYLGVRVRMPVRDMLQNIRIANGIDPLQKKSQTKGLEDLAIIVEVLEEDLKTCQMHTPPHQSPSGSTKLLVEDSSQQGHMNTYCQENEMFSPCSSLPSDVSPVRSVYSPYQSPAGSHGGDVFFANQEEYSGYESEKYVYDDFNDVSNSPVNVWEFQVPSPQEYVHARPNTEICVASYENVSNAPWLHCQDEQDALTFFRAQMEREENLLKEISDQELLAVDGNGRIVVEEGKRSLVYVVARRMAALKKLDAKDSDGKTPLHLAAQKNQHFIVADLVSLGANINMKDRYGKTCLHLSAENGYIRVLEVLKSLLKSGVYINLEERDANGLSALQCAAVALKQTVCELELSHFSGQLRLHNLRREQMKETLECLLQMESYLHALADNYYLI</sequence>
<dbReference type="OrthoDB" id="10252328at2759"/>
<dbReference type="PROSITE" id="PS50297">
    <property type="entry name" value="ANK_REP_REGION"/>
    <property type="match status" value="2"/>
</dbReference>
<protein>
    <recommendedName>
        <fullName evidence="8">OCA domain-containing protein</fullName>
    </recommendedName>
</protein>
<dbReference type="GO" id="GO:0010468">
    <property type="term" value="P:regulation of gene expression"/>
    <property type="evidence" value="ECO:0007669"/>
    <property type="project" value="TreeGrafter"/>
</dbReference>
<evidence type="ECO:0000313" key="9">
    <source>
        <dbReference type="EMBL" id="TRY98268.1"/>
    </source>
</evidence>
<dbReference type="PROSITE" id="PS52003">
    <property type="entry name" value="OCA"/>
    <property type="match status" value="1"/>
</dbReference>
<evidence type="ECO:0000256" key="5">
    <source>
        <dbReference type="ARBA" id="ARBA00023163"/>
    </source>
</evidence>
<accession>A0A553R7X4</accession>
<dbReference type="PANTHER" id="PTHR24124:SF8">
    <property type="entry name" value="OCA DOMAIN-CONTAINING PROTEIN"/>
    <property type="match status" value="1"/>
</dbReference>
<dbReference type="Gene3D" id="1.25.40.20">
    <property type="entry name" value="Ankyrin repeat-containing domain"/>
    <property type="match status" value="1"/>
</dbReference>
<feature type="repeat" description="ANK" evidence="6">
    <location>
        <begin position="330"/>
        <end position="362"/>
    </location>
</feature>
<dbReference type="STRING" id="623744.A0A553R7X4"/>
<feature type="repeat" description="ANK" evidence="6">
    <location>
        <begin position="363"/>
        <end position="398"/>
    </location>
</feature>
<evidence type="ECO:0000256" key="4">
    <source>
        <dbReference type="ARBA" id="ARBA00023159"/>
    </source>
</evidence>
<proteinExistence type="predicted"/>
<feature type="region of interest" description="Disordered" evidence="7">
    <location>
        <begin position="31"/>
        <end position="56"/>
    </location>
</feature>
<gene>
    <name evidence="9" type="ORF">DNTS_000612</name>
</gene>
<dbReference type="Pfam" id="PF12796">
    <property type="entry name" value="Ank_2"/>
    <property type="match status" value="1"/>
</dbReference>